<dbReference type="EC" id="2.7.11.1" evidence="1"/>
<dbReference type="GO" id="GO:0005524">
    <property type="term" value="F:ATP binding"/>
    <property type="evidence" value="ECO:0007669"/>
    <property type="project" value="UniProtKB-KW"/>
</dbReference>
<feature type="compositionally biased region" description="Basic and acidic residues" evidence="9">
    <location>
        <begin position="377"/>
        <end position="392"/>
    </location>
</feature>
<evidence type="ECO:0000259" key="10">
    <source>
        <dbReference type="PROSITE" id="PS50011"/>
    </source>
</evidence>
<evidence type="ECO:0000256" key="5">
    <source>
        <dbReference type="ARBA" id="ARBA00022777"/>
    </source>
</evidence>
<dbReference type="InterPro" id="IPR011009">
    <property type="entry name" value="Kinase-like_dom_sf"/>
</dbReference>
<feature type="domain" description="Protein kinase" evidence="10">
    <location>
        <begin position="74"/>
        <end position="348"/>
    </location>
</feature>
<keyword evidence="4" id="KW-0547">Nucleotide-binding</keyword>
<dbReference type="PANTHER" id="PTHR22967:SF57">
    <property type="entry name" value="AUXILIN, ISOFORM A-RELATED"/>
    <property type="match status" value="1"/>
</dbReference>
<evidence type="ECO:0000313" key="11">
    <source>
        <dbReference type="EMBL" id="CAD8866207.1"/>
    </source>
</evidence>
<dbReference type="PANTHER" id="PTHR22967">
    <property type="entry name" value="SERINE/THREONINE PROTEIN KINASE"/>
    <property type="match status" value="1"/>
</dbReference>
<dbReference type="Gene3D" id="1.10.510.10">
    <property type="entry name" value="Transferase(Phosphotransferase) domain 1"/>
    <property type="match status" value="1"/>
</dbReference>
<feature type="region of interest" description="Disordered" evidence="9">
    <location>
        <begin position="664"/>
        <end position="718"/>
    </location>
</feature>
<keyword evidence="3" id="KW-0808">Transferase</keyword>
<sequence length="718" mass="80130">MSESQRWIEDSGPRRMDRLKHGLGAFGRRTKDLGQTMREKLNTTNHQMVSASHTLMEKMDRFTHRQYTIAGRTVQEDRQISEGGFAFVWAAHEMTTHEEYVLKKIVCCDKATLKMAQREVDILGRLPHHPNLVRYYGHVLDRTENGASEVVLLFELCSGGHLLDLLERNKGRLSEDQILLAFADICAAVEVLHAMVPPVQHRDLKVENVLLGAGGAFKLCDFGSWSSEACNPSTMDKHGLSALQEQIDKYTTMMYRPPEMVDFYQQFEISEKVDIWMLGCILYTLMFYRHPFQDESSLAISNARYHFPSPSDVPYSQKLQDLTQWLLAQDPRNRPTAQQLVEILEQFHSDPDLPLPAPVLAIMEKKQRHRKLYETGGNEKEKEKRRSGEKHREKTKTKPKRRSSRSSTGTGGESVHSDFAKWDNAQLWPPIQSPGAVWGPWDEPSRASSAGEEAQEAPFDSWPEFSHVSSSSTAVPHDRSRKNLGHHRSRSQSSTRKRERWPDGWDSIVSPKAESATWASWPENAGTERSRSLDRGRQSSEKSAIFNASFASWPPPTCPHRTGLSDSEGPVFAKTLSGGAPCPPPVPLGKFSHKRACSDATGLAKSSLTNNKYPLETPSLMHLAAEAWTPWPRGMCENGATGLDALAVPVPWVQTVAPGTAGTAWWAETSNPSGAPKAHSRPSSVGALRPSNASGESAWPREDTGLLAPVHDKGAPWE</sequence>
<reference evidence="11" key="1">
    <citation type="submission" date="2021-01" db="EMBL/GenBank/DDBJ databases">
        <authorList>
            <person name="Corre E."/>
            <person name="Pelletier E."/>
            <person name="Niang G."/>
            <person name="Scheremetjew M."/>
            <person name="Finn R."/>
            <person name="Kale V."/>
            <person name="Holt S."/>
            <person name="Cochrane G."/>
            <person name="Meng A."/>
            <person name="Brown T."/>
            <person name="Cohen L."/>
        </authorList>
    </citation>
    <scope>NUCLEOTIDE SEQUENCE</scope>
</reference>
<feature type="compositionally biased region" description="Basic and acidic residues" evidence="9">
    <location>
        <begin position="526"/>
        <end position="540"/>
    </location>
</feature>
<feature type="region of interest" description="Disordered" evidence="9">
    <location>
        <begin position="428"/>
        <end position="541"/>
    </location>
</feature>
<name>A0A7S1AWH3_NOCSC</name>
<dbReference type="EMBL" id="HBFQ01057113">
    <property type="protein sequence ID" value="CAD8866207.1"/>
    <property type="molecule type" value="Transcribed_RNA"/>
</dbReference>
<evidence type="ECO:0000256" key="9">
    <source>
        <dbReference type="SAM" id="MobiDB-lite"/>
    </source>
</evidence>
<dbReference type="FunFam" id="1.10.510.10:FF:000748">
    <property type="entry name" value="NAK protein kinase"/>
    <property type="match status" value="1"/>
</dbReference>
<evidence type="ECO:0000256" key="2">
    <source>
        <dbReference type="ARBA" id="ARBA00022527"/>
    </source>
</evidence>
<evidence type="ECO:0000256" key="8">
    <source>
        <dbReference type="ARBA" id="ARBA00048679"/>
    </source>
</evidence>
<dbReference type="AlphaFoldDB" id="A0A7S1AWH3"/>
<protein>
    <recommendedName>
        <fullName evidence="1">non-specific serine/threonine protein kinase</fullName>
        <ecNumber evidence="1">2.7.11.1</ecNumber>
    </recommendedName>
</protein>
<feature type="compositionally biased region" description="Basic residues" evidence="9">
    <location>
        <begin position="479"/>
        <end position="499"/>
    </location>
</feature>
<dbReference type="InterPro" id="IPR000719">
    <property type="entry name" value="Prot_kinase_dom"/>
</dbReference>
<dbReference type="GO" id="GO:0005737">
    <property type="term" value="C:cytoplasm"/>
    <property type="evidence" value="ECO:0007669"/>
    <property type="project" value="TreeGrafter"/>
</dbReference>
<gene>
    <name evidence="11" type="ORF">NSCI0253_LOCUS40562</name>
</gene>
<evidence type="ECO:0000256" key="1">
    <source>
        <dbReference type="ARBA" id="ARBA00012513"/>
    </source>
</evidence>
<feature type="region of interest" description="Disordered" evidence="9">
    <location>
        <begin position="370"/>
        <end position="416"/>
    </location>
</feature>
<comment type="catalytic activity">
    <reaction evidence="7">
        <text>L-threonyl-[protein] + ATP = O-phospho-L-threonyl-[protein] + ADP + H(+)</text>
        <dbReference type="Rhea" id="RHEA:46608"/>
        <dbReference type="Rhea" id="RHEA-COMP:11060"/>
        <dbReference type="Rhea" id="RHEA-COMP:11605"/>
        <dbReference type="ChEBI" id="CHEBI:15378"/>
        <dbReference type="ChEBI" id="CHEBI:30013"/>
        <dbReference type="ChEBI" id="CHEBI:30616"/>
        <dbReference type="ChEBI" id="CHEBI:61977"/>
        <dbReference type="ChEBI" id="CHEBI:456216"/>
        <dbReference type="EC" id="2.7.11.1"/>
    </reaction>
</comment>
<dbReference type="InterPro" id="IPR008271">
    <property type="entry name" value="Ser/Thr_kinase_AS"/>
</dbReference>
<evidence type="ECO:0000256" key="4">
    <source>
        <dbReference type="ARBA" id="ARBA00022741"/>
    </source>
</evidence>
<keyword evidence="2" id="KW-0723">Serine/threonine-protein kinase</keyword>
<dbReference type="SUPFAM" id="SSF56112">
    <property type="entry name" value="Protein kinase-like (PK-like)"/>
    <property type="match status" value="1"/>
</dbReference>
<evidence type="ECO:0000256" key="3">
    <source>
        <dbReference type="ARBA" id="ARBA00022679"/>
    </source>
</evidence>
<evidence type="ECO:0000256" key="6">
    <source>
        <dbReference type="ARBA" id="ARBA00022840"/>
    </source>
</evidence>
<keyword evidence="6" id="KW-0067">ATP-binding</keyword>
<dbReference type="GO" id="GO:0004674">
    <property type="term" value="F:protein serine/threonine kinase activity"/>
    <property type="evidence" value="ECO:0007669"/>
    <property type="project" value="UniProtKB-KW"/>
</dbReference>
<evidence type="ECO:0000256" key="7">
    <source>
        <dbReference type="ARBA" id="ARBA00047899"/>
    </source>
</evidence>
<organism evidence="11">
    <name type="scientific">Noctiluca scintillans</name>
    <name type="common">Sea sparkle</name>
    <name type="synonym">Red tide dinoflagellate</name>
    <dbReference type="NCBI Taxonomy" id="2966"/>
    <lineage>
        <taxon>Eukaryota</taxon>
        <taxon>Sar</taxon>
        <taxon>Alveolata</taxon>
        <taxon>Dinophyceae</taxon>
        <taxon>Noctilucales</taxon>
        <taxon>Noctilucaceae</taxon>
        <taxon>Noctiluca</taxon>
    </lineage>
</organism>
<dbReference type="SMART" id="SM00220">
    <property type="entry name" value="S_TKc"/>
    <property type="match status" value="1"/>
</dbReference>
<dbReference type="PROSITE" id="PS00108">
    <property type="entry name" value="PROTEIN_KINASE_ST"/>
    <property type="match status" value="1"/>
</dbReference>
<comment type="catalytic activity">
    <reaction evidence="8">
        <text>L-seryl-[protein] + ATP = O-phospho-L-seryl-[protein] + ADP + H(+)</text>
        <dbReference type="Rhea" id="RHEA:17989"/>
        <dbReference type="Rhea" id="RHEA-COMP:9863"/>
        <dbReference type="Rhea" id="RHEA-COMP:11604"/>
        <dbReference type="ChEBI" id="CHEBI:15378"/>
        <dbReference type="ChEBI" id="CHEBI:29999"/>
        <dbReference type="ChEBI" id="CHEBI:30616"/>
        <dbReference type="ChEBI" id="CHEBI:83421"/>
        <dbReference type="ChEBI" id="CHEBI:456216"/>
        <dbReference type="EC" id="2.7.11.1"/>
    </reaction>
</comment>
<feature type="compositionally biased region" description="Basic residues" evidence="9">
    <location>
        <begin position="393"/>
        <end position="404"/>
    </location>
</feature>
<dbReference type="Pfam" id="PF00069">
    <property type="entry name" value="Pkinase"/>
    <property type="match status" value="1"/>
</dbReference>
<feature type="compositionally biased region" description="Basic and acidic residues" evidence="9">
    <location>
        <begin position="699"/>
        <end position="718"/>
    </location>
</feature>
<dbReference type="PROSITE" id="PS50011">
    <property type="entry name" value="PROTEIN_KINASE_DOM"/>
    <property type="match status" value="1"/>
</dbReference>
<keyword evidence="5" id="KW-0418">Kinase</keyword>
<proteinExistence type="predicted"/>
<accession>A0A7S1AWH3</accession>